<dbReference type="NCBIfam" id="NF033745">
    <property type="entry name" value="class_C_sortase"/>
    <property type="match status" value="1"/>
</dbReference>
<dbReference type="Proteomes" id="UP001597181">
    <property type="component" value="Unassembled WGS sequence"/>
</dbReference>
<dbReference type="Pfam" id="PF04203">
    <property type="entry name" value="Sortase"/>
    <property type="match status" value="1"/>
</dbReference>
<gene>
    <name evidence="3" type="ORF">ACFQ3U_08420</name>
</gene>
<proteinExistence type="predicted"/>
<dbReference type="SUPFAM" id="SSF63817">
    <property type="entry name" value="Sortase"/>
    <property type="match status" value="1"/>
</dbReference>
<dbReference type="CDD" id="cd05827">
    <property type="entry name" value="Sortase_C"/>
    <property type="match status" value="1"/>
</dbReference>
<protein>
    <submittedName>
        <fullName evidence="3">Class C sortase</fullName>
    </submittedName>
</protein>
<feature type="transmembrane region" description="Helical" evidence="2">
    <location>
        <begin position="31"/>
        <end position="49"/>
    </location>
</feature>
<dbReference type="InterPro" id="IPR042002">
    <property type="entry name" value="Sortase_C"/>
</dbReference>
<dbReference type="NCBIfam" id="TIGR01076">
    <property type="entry name" value="sortase_fam"/>
    <property type="match status" value="1"/>
</dbReference>
<organism evidence="3 4">
    <name type="scientific">Leucobacter albus</name>
    <dbReference type="NCBI Taxonomy" id="272210"/>
    <lineage>
        <taxon>Bacteria</taxon>
        <taxon>Bacillati</taxon>
        <taxon>Actinomycetota</taxon>
        <taxon>Actinomycetes</taxon>
        <taxon>Micrococcales</taxon>
        <taxon>Microbacteriaceae</taxon>
        <taxon>Leucobacter</taxon>
    </lineage>
</organism>
<reference evidence="4" key="1">
    <citation type="journal article" date="2019" name="Int. J. Syst. Evol. Microbiol.">
        <title>The Global Catalogue of Microorganisms (GCM) 10K type strain sequencing project: providing services to taxonomists for standard genome sequencing and annotation.</title>
        <authorList>
            <consortium name="The Broad Institute Genomics Platform"/>
            <consortium name="The Broad Institute Genome Sequencing Center for Infectious Disease"/>
            <person name="Wu L."/>
            <person name="Ma J."/>
        </authorList>
    </citation>
    <scope>NUCLEOTIDE SEQUENCE [LARGE SCALE GENOMIC DNA]</scope>
    <source>
        <strain evidence="4">CCUG 50213</strain>
    </source>
</reference>
<dbReference type="EMBL" id="JBHTLY010000003">
    <property type="protein sequence ID" value="MFD1201916.1"/>
    <property type="molecule type" value="Genomic_DNA"/>
</dbReference>
<feature type="transmembrane region" description="Helical" evidence="2">
    <location>
        <begin position="280"/>
        <end position="300"/>
    </location>
</feature>
<accession>A0ABW3TMK1</accession>
<dbReference type="RefSeq" id="WP_343961996.1">
    <property type="nucleotide sequence ID" value="NZ_BAAAKZ010000013.1"/>
</dbReference>
<dbReference type="InterPro" id="IPR005754">
    <property type="entry name" value="Sortase"/>
</dbReference>
<keyword evidence="2" id="KW-0812">Transmembrane</keyword>
<dbReference type="Gene3D" id="2.40.260.10">
    <property type="entry name" value="Sortase"/>
    <property type="match status" value="1"/>
</dbReference>
<name>A0ABW3TMK1_9MICO</name>
<comment type="caution">
    <text evidence="3">The sequence shown here is derived from an EMBL/GenBank/DDBJ whole genome shotgun (WGS) entry which is preliminary data.</text>
</comment>
<evidence type="ECO:0000313" key="4">
    <source>
        <dbReference type="Proteomes" id="UP001597181"/>
    </source>
</evidence>
<keyword evidence="4" id="KW-1185">Reference proteome</keyword>
<evidence type="ECO:0000313" key="3">
    <source>
        <dbReference type="EMBL" id="MFD1201916.1"/>
    </source>
</evidence>
<sequence length="314" mass="33611">MGRVTRDRPGAPVLARPSTAERLAPVRRRSLAPLLLQLLAMIGIGALVYPSAADWFATLAHDAERSGYVRAVAGEGAERATAALEAAQRYNEALPQALLLDPYARDAQAHSAVTDQAQAAYEEVLRVNGTEVIGEVLYPSLNIGLPLYHGTEERAITRGAGHLFGTSLPVGGPSTHAVLTSHSGLVNAKLFTRLPQAQIGDDFELRVLGESMFYRVDRIETVEPFVTDSLGVTAGEDRVTLFTCTPIGINSHRLLVSATRVDPPSEAGRDLRGDGQTAGFPWWALTFLASSGAIAWLLYAPRRPRAAALRGGAQ</sequence>
<dbReference type="InterPro" id="IPR023365">
    <property type="entry name" value="Sortase_dom-sf"/>
</dbReference>
<keyword evidence="1" id="KW-0378">Hydrolase</keyword>
<evidence type="ECO:0000256" key="1">
    <source>
        <dbReference type="ARBA" id="ARBA00022801"/>
    </source>
</evidence>
<evidence type="ECO:0000256" key="2">
    <source>
        <dbReference type="SAM" id="Phobius"/>
    </source>
</evidence>
<keyword evidence="2" id="KW-0472">Membrane</keyword>
<keyword evidence="2" id="KW-1133">Transmembrane helix</keyword>